<dbReference type="Pfam" id="PF04397">
    <property type="entry name" value="LytTR"/>
    <property type="match status" value="1"/>
</dbReference>
<evidence type="ECO:0000259" key="3">
    <source>
        <dbReference type="PROSITE" id="PS50110"/>
    </source>
</evidence>
<reference evidence="5 6" key="1">
    <citation type="submission" date="2016-11" db="EMBL/GenBank/DDBJ databases">
        <authorList>
            <person name="Jaros S."/>
            <person name="Januszkiewicz K."/>
            <person name="Wedrychowicz H."/>
        </authorList>
    </citation>
    <scope>NUCLEOTIDE SEQUENCE [LARGE SCALE GENOMIC DNA]</scope>
    <source>
        <strain evidence="5 6">DSM 24787</strain>
    </source>
</reference>
<dbReference type="PANTHER" id="PTHR48111">
    <property type="entry name" value="REGULATOR OF RPOS"/>
    <property type="match status" value="1"/>
</dbReference>
<dbReference type="Gene3D" id="2.40.50.1020">
    <property type="entry name" value="LytTr DNA-binding domain"/>
    <property type="match status" value="1"/>
</dbReference>
<proteinExistence type="predicted"/>
<dbReference type="PROSITE" id="PS50110">
    <property type="entry name" value="RESPONSE_REGULATORY"/>
    <property type="match status" value="1"/>
</dbReference>
<evidence type="ECO:0000313" key="5">
    <source>
        <dbReference type="EMBL" id="SIO09108.1"/>
    </source>
</evidence>
<dbReference type="GO" id="GO:0032993">
    <property type="term" value="C:protein-DNA complex"/>
    <property type="evidence" value="ECO:0007669"/>
    <property type="project" value="TreeGrafter"/>
</dbReference>
<keyword evidence="1 5" id="KW-0238">DNA-binding</keyword>
<dbReference type="InterPro" id="IPR001789">
    <property type="entry name" value="Sig_transdc_resp-reg_receiver"/>
</dbReference>
<dbReference type="GO" id="GO:0000156">
    <property type="term" value="F:phosphorelay response regulator activity"/>
    <property type="evidence" value="ECO:0007669"/>
    <property type="project" value="TreeGrafter"/>
</dbReference>
<organism evidence="5 6">
    <name type="scientific">Chitinophaga niabensis</name>
    <dbReference type="NCBI Taxonomy" id="536979"/>
    <lineage>
        <taxon>Bacteria</taxon>
        <taxon>Pseudomonadati</taxon>
        <taxon>Bacteroidota</taxon>
        <taxon>Chitinophagia</taxon>
        <taxon>Chitinophagales</taxon>
        <taxon>Chitinophagaceae</taxon>
        <taxon>Chitinophaga</taxon>
    </lineage>
</organism>
<dbReference type="GO" id="GO:0006355">
    <property type="term" value="P:regulation of DNA-templated transcription"/>
    <property type="evidence" value="ECO:0007669"/>
    <property type="project" value="TreeGrafter"/>
</dbReference>
<dbReference type="PROSITE" id="PS50930">
    <property type="entry name" value="HTH_LYTTR"/>
    <property type="match status" value="1"/>
</dbReference>
<dbReference type="SMART" id="SM00448">
    <property type="entry name" value="REC"/>
    <property type="match status" value="1"/>
</dbReference>
<feature type="domain" description="Response regulatory" evidence="3">
    <location>
        <begin position="5"/>
        <end position="117"/>
    </location>
</feature>
<dbReference type="PANTHER" id="PTHR48111:SF17">
    <property type="entry name" value="TRANSCRIPTIONAL REGULATORY PROTEIN YPDB"/>
    <property type="match status" value="1"/>
</dbReference>
<dbReference type="InterPro" id="IPR039420">
    <property type="entry name" value="WalR-like"/>
</dbReference>
<dbReference type="GO" id="GO:0000976">
    <property type="term" value="F:transcription cis-regulatory region binding"/>
    <property type="evidence" value="ECO:0007669"/>
    <property type="project" value="TreeGrafter"/>
</dbReference>
<evidence type="ECO:0000313" key="6">
    <source>
        <dbReference type="Proteomes" id="UP000185003"/>
    </source>
</evidence>
<dbReference type="InterPro" id="IPR011006">
    <property type="entry name" value="CheY-like_superfamily"/>
</dbReference>
<protein>
    <submittedName>
        <fullName evidence="5">DNA-binding response regulator, LytR/AlgR family</fullName>
    </submittedName>
</protein>
<dbReference type="AlphaFoldDB" id="A0A1N6GNM0"/>
<keyword evidence="6" id="KW-1185">Reference proteome</keyword>
<keyword evidence="2" id="KW-0597">Phosphoprotein</keyword>
<sequence>MQVLRCLIVDDEPGAHYVLEAHIEKVQALQIVGHCYNAMETANFLHREKVDVVFLDINMPELSGLDLLKTLNNNHPKIILCSAYSEFALESYEYDVVDYILKPISFPRFLKAVNKILQQEAPAVNPPEEPLLLKTGSTQTSVDPGDIYYVQSMGNYVKVYLENKCLIVNATTAEMEKLLPVCNFVRIHKSYIIAADKVDEWGPRHVVILDESLPVGQTFKINLNKLKER</sequence>
<dbReference type="STRING" id="536979.SAMN04488055_2878"/>
<dbReference type="Pfam" id="PF00072">
    <property type="entry name" value="Response_reg"/>
    <property type="match status" value="1"/>
</dbReference>
<dbReference type="Gene3D" id="3.40.50.2300">
    <property type="match status" value="1"/>
</dbReference>
<name>A0A1N6GNM0_9BACT</name>
<dbReference type="OrthoDB" id="1646880at2"/>
<dbReference type="InterPro" id="IPR007492">
    <property type="entry name" value="LytTR_DNA-bd_dom"/>
</dbReference>
<evidence type="ECO:0000256" key="1">
    <source>
        <dbReference type="ARBA" id="ARBA00023125"/>
    </source>
</evidence>
<dbReference type="Proteomes" id="UP000185003">
    <property type="component" value="Unassembled WGS sequence"/>
</dbReference>
<accession>A0A1N6GNM0</accession>
<dbReference type="SMART" id="SM00850">
    <property type="entry name" value="LytTR"/>
    <property type="match status" value="1"/>
</dbReference>
<evidence type="ECO:0000256" key="2">
    <source>
        <dbReference type="PROSITE-ProRule" id="PRU00169"/>
    </source>
</evidence>
<feature type="domain" description="HTH LytTR-type" evidence="4">
    <location>
        <begin position="131"/>
        <end position="200"/>
    </location>
</feature>
<gene>
    <name evidence="5" type="ORF">SAMN04488055_2878</name>
</gene>
<feature type="modified residue" description="4-aspartylphosphate" evidence="2">
    <location>
        <position position="56"/>
    </location>
</feature>
<dbReference type="RefSeq" id="WP_074239895.1">
    <property type="nucleotide sequence ID" value="NZ_CP154260.1"/>
</dbReference>
<dbReference type="EMBL" id="FSRA01000001">
    <property type="protein sequence ID" value="SIO09108.1"/>
    <property type="molecule type" value="Genomic_DNA"/>
</dbReference>
<evidence type="ECO:0000259" key="4">
    <source>
        <dbReference type="PROSITE" id="PS50930"/>
    </source>
</evidence>
<dbReference type="SUPFAM" id="SSF52172">
    <property type="entry name" value="CheY-like"/>
    <property type="match status" value="1"/>
</dbReference>
<dbReference type="GO" id="GO:0005829">
    <property type="term" value="C:cytosol"/>
    <property type="evidence" value="ECO:0007669"/>
    <property type="project" value="TreeGrafter"/>
</dbReference>